<sequence length="265" mass="29844">MLSTQRVTDEYVCKRVIHKHRFVSYTHRTYLKKYISAWRFIYSKTYVFVVGLLNFSDILFCQVCHKKRCWCRPKSFMMIKPLIAVTLVTVLVCNAWCRTVPINLKKKEDVHKSDVNYLIPETDYAGLTLRQSGVPTAFSVTLDKSQVISTGNVIRFDNVITNVGNSFNIKTGEFTAPQSGIYFFSLNAVCGAHSYMHLAISRNGLAVFKTLCDDRTGSTQHQGGGATILQLGAGEKISVRMTFPLNAQSELYGRGMTSFTGYRVA</sequence>
<dbReference type="SMART" id="SM00110">
    <property type="entry name" value="C1Q"/>
    <property type="match status" value="1"/>
</dbReference>
<dbReference type="EMBL" id="JAIWYP010000013">
    <property type="protein sequence ID" value="KAH3719097.1"/>
    <property type="molecule type" value="Genomic_DNA"/>
</dbReference>
<feature type="domain" description="C1q" evidence="5">
    <location>
        <begin position="131"/>
        <end position="265"/>
    </location>
</feature>
<feature type="transmembrane region" description="Helical" evidence="4">
    <location>
        <begin position="77"/>
        <end position="97"/>
    </location>
</feature>
<dbReference type="PANTHER" id="PTHR22923">
    <property type="entry name" value="CEREBELLIN-RELATED"/>
    <property type="match status" value="1"/>
</dbReference>
<evidence type="ECO:0000256" key="3">
    <source>
        <dbReference type="ARBA" id="ARBA00022729"/>
    </source>
</evidence>
<keyword evidence="7" id="KW-1185">Reference proteome</keyword>
<dbReference type="OrthoDB" id="6066467at2759"/>
<keyword evidence="4" id="KW-0472">Membrane</keyword>
<evidence type="ECO:0000313" key="6">
    <source>
        <dbReference type="EMBL" id="KAH3719097.1"/>
    </source>
</evidence>
<dbReference type="SUPFAM" id="SSF49842">
    <property type="entry name" value="TNF-like"/>
    <property type="match status" value="1"/>
</dbReference>
<dbReference type="PANTHER" id="PTHR22923:SF116">
    <property type="entry name" value="C1Q DOMAIN-CONTAINING PROTEIN"/>
    <property type="match status" value="1"/>
</dbReference>
<keyword evidence="4" id="KW-1133">Transmembrane helix</keyword>
<reference evidence="6" key="2">
    <citation type="submission" date="2020-11" db="EMBL/GenBank/DDBJ databases">
        <authorList>
            <person name="McCartney M.A."/>
            <person name="Auch B."/>
            <person name="Kono T."/>
            <person name="Mallez S."/>
            <person name="Becker A."/>
            <person name="Gohl D.M."/>
            <person name="Silverstein K.A.T."/>
            <person name="Koren S."/>
            <person name="Bechman K.B."/>
            <person name="Herman A."/>
            <person name="Abrahante J.E."/>
            <person name="Garbe J."/>
        </authorList>
    </citation>
    <scope>NUCLEOTIDE SEQUENCE</scope>
    <source>
        <strain evidence="6">Duluth1</strain>
        <tissue evidence="6">Whole animal</tissue>
    </source>
</reference>
<comment type="subcellular location">
    <subcellularLocation>
        <location evidence="1">Secreted</location>
    </subcellularLocation>
</comment>
<evidence type="ECO:0000259" key="5">
    <source>
        <dbReference type="PROSITE" id="PS50871"/>
    </source>
</evidence>
<comment type="caution">
    <text evidence="6">The sequence shown here is derived from an EMBL/GenBank/DDBJ whole genome shotgun (WGS) entry which is preliminary data.</text>
</comment>
<dbReference type="Proteomes" id="UP000828390">
    <property type="component" value="Unassembled WGS sequence"/>
</dbReference>
<proteinExistence type="predicted"/>
<dbReference type="Gene3D" id="2.60.120.40">
    <property type="match status" value="1"/>
</dbReference>
<evidence type="ECO:0000313" key="7">
    <source>
        <dbReference type="Proteomes" id="UP000828390"/>
    </source>
</evidence>
<reference evidence="6" key="1">
    <citation type="journal article" date="2019" name="bioRxiv">
        <title>The Genome of the Zebra Mussel, Dreissena polymorpha: A Resource for Invasive Species Research.</title>
        <authorList>
            <person name="McCartney M.A."/>
            <person name="Auch B."/>
            <person name="Kono T."/>
            <person name="Mallez S."/>
            <person name="Zhang Y."/>
            <person name="Obille A."/>
            <person name="Becker A."/>
            <person name="Abrahante J.E."/>
            <person name="Garbe J."/>
            <person name="Badalamenti J.P."/>
            <person name="Herman A."/>
            <person name="Mangelson H."/>
            <person name="Liachko I."/>
            <person name="Sullivan S."/>
            <person name="Sone E.D."/>
            <person name="Koren S."/>
            <person name="Silverstein K.A.T."/>
            <person name="Beckman K.B."/>
            <person name="Gohl D.M."/>
        </authorList>
    </citation>
    <scope>NUCLEOTIDE SEQUENCE</scope>
    <source>
        <strain evidence="6">Duluth1</strain>
        <tissue evidence="6">Whole animal</tissue>
    </source>
</reference>
<evidence type="ECO:0000256" key="2">
    <source>
        <dbReference type="ARBA" id="ARBA00022525"/>
    </source>
</evidence>
<dbReference type="InterPro" id="IPR050822">
    <property type="entry name" value="Cerebellin_Synaptic_Org"/>
</dbReference>
<dbReference type="GO" id="GO:0005576">
    <property type="term" value="C:extracellular region"/>
    <property type="evidence" value="ECO:0007669"/>
    <property type="project" value="UniProtKB-SubCell"/>
</dbReference>
<dbReference type="PRINTS" id="PR00007">
    <property type="entry name" value="COMPLEMNTC1Q"/>
</dbReference>
<evidence type="ECO:0000256" key="1">
    <source>
        <dbReference type="ARBA" id="ARBA00004613"/>
    </source>
</evidence>
<dbReference type="InterPro" id="IPR001073">
    <property type="entry name" value="C1q_dom"/>
</dbReference>
<dbReference type="Pfam" id="PF00386">
    <property type="entry name" value="C1q"/>
    <property type="match status" value="1"/>
</dbReference>
<keyword evidence="4" id="KW-0812">Transmembrane</keyword>
<accession>A0A9D4C7W7</accession>
<name>A0A9D4C7W7_DREPO</name>
<dbReference type="AlphaFoldDB" id="A0A9D4C7W7"/>
<feature type="transmembrane region" description="Helical" evidence="4">
    <location>
        <begin position="46"/>
        <end position="65"/>
    </location>
</feature>
<keyword evidence="2" id="KW-0964">Secreted</keyword>
<dbReference type="PROSITE" id="PS50871">
    <property type="entry name" value="C1Q"/>
    <property type="match status" value="1"/>
</dbReference>
<evidence type="ECO:0000256" key="4">
    <source>
        <dbReference type="SAM" id="Phobius"/>
    </source>
</evidence>
<gene>
    <name evidence="6" type="ORF">DPMN_061927</name>
</gene>
<keyword evidence="3" id="KW-0732">Signal</keyword>
<organism evidence="6 7">
    <name type="scientific">Dreissena polymorpha</name>
    <name type="common">Zebra mussel</name>
    <name type="synonym">Mytilus polymorpha</name>
    <dbReference type="NCBI Taxonomy" id="45954"/>
    <lineage>
        <taxon>Eukaryota</taxon>
        <taxon>Metazoa</taxon>
        <taxon>Spiralia</taxon>
        <taxon>Lophotrochozoa</taxon>
        <taxon>Mollusca</taxon>
        <taxon>Bivalvia</taxon>
        <taxon>Autobranchia</taxon>
        <taxon>Heteroconchia</taxon>
        <taxon>Euheterodonta</taxon>
        <taxon>Imparidentia</taxon>
        <taxon>Neoheterodontei</taxon>
        <taxon>Myida</taxon>
        <taxon>Dreissenoidea</taxon>
        <taxon>Dreissenidae</taxon>
        <taxon>Dreissena</taxon>
    </lineage>
</organism>
<protein>
    <recommendedName>
        <fullName evidence="5">C1q domain-containing protein</fullName>
    </recommendedName>
</protein>
<dbReference type="InterPro" id="IPR008983">
    <property type="entry name" value="Tumour_necrosis_fac-like_dom"/>
</dbReference>